<dbReference type="PANTHER" id="PTHR28616:SF1">
    <property type="entry name" value="COILED-COIL DOMAIN-CONTAINING PROTEIN 125"/>
    <property type="match status" value="1"/>
</dbReference>
<evidence type="ECO:0000313" key="2">
    <source>
        <dbReference type="EMBL" id="KAK0142320.1"/>
    </source>
</evidence>
<dbReference type="EMBL" id="JAOPHQ010003698">
    <property type="protein sequence ID" value="KAK0142320.1"/>
    <property type="molecule type" value="Genomic_DNA"/>
</dbReference>
<dbReference type="PANTHER" id="PTHR28616">
    <property type="entry name" value="COILED-COIL DOMAIN-CONTAINING PROTEIN 125"/>
    <property type="match status" value="1"/>
</dbReference>
<evidence type="ECO:0000256" key="1">
    <source>
        <dbReference type="SAM" id="MobiDB-lite"/>
    </source>
</evidence>
<proteinExistence type="predicted"/>
<feature type="compositionally biased region" description="Basic and acidic residues" evidence="1">
    <location>
        <begin position="492"/>
        <end position="513"/>
    </location>
</feature>
<keyword evidence="3" id="KW-1185">Reference proteome</keyword>
<feature type="compositionally biased region" description="Basic and acidic residues" evidence="1">
    <location>
        <begin position="523"/>
        <end position="539"/>
    </location>
</feature>
<feature type="compositionally biased region" description="Polar residues" evidence="1">
    <location>
        <begin position="62"/>
        <end position="74"/>
    </location>
</feature>
<accession>A0AA47MLJ4</accession>
<dbReference type="AlphaFoldDB" id="A0AA47MLJ4"/>
<feature type="compositionally biased region" description="Polar residues" evidence="1">
    <location>
        <begin position="446"/>
        <end position="458"/>
    </location>
</feature>
<evidence type="ECO:0000313" key="3">
    <source>
        <dbReference type="Proteomes" id="UP001174136"/>
    </source>
</evidence>
<feature type="compositionally biased region" description="Polar residues" evidence="1">
    <location>
        <begin position="556"/>
        <end position="574"/>
    </location>
</feature>
<gene>
    <name evidence="2" type="primary">ccdc125</name>
    <name evidence="2" type="ORF">N1851_019971</name>
</gene>
<reference evidence="2" key="1">
    <citation type="journal article" date="2023" name="Front. Mar. Sci.">
        <title>A new Merluccius polli reference genome to investigate the effects of global change in West African waters.</title>
        <authorList>
            <person name="Mateo J.L."/>
            <person name="Blanco-Fernandez C."/>
            <person name="Garcia-Vazquez E."/>
            <person name="Machado-Schiaffino G."/>
        </authorList>
    </citation>
    <scope>NUCLEOTIDE SEQUENCE</scope>
    <source>
        <strain evidence="2">C29</strain>
        <tissue evidence="2">Fin</tissue>
    </source>
</reference>
<feature type="region of interest" description="Disordered" evidence="1">
    <location>
        <begin position="62"/>
        <end position="83"/>
    </location>
</feature>
<organism evidence="2 3">
    <name type="scientific">Merluccius polli</name>
    <name type="common">Benguela hake</name>
    <name type="synonym">Merluccius cadenati</name>
    <dbReference type="NCBI Taxonomy" id="89951"/>
    <lineage>
        <taxon>Eukaryota</taxon>
        <taxon>Metazoa</taxon>
        <taxon>Chordata</taxon>
        <taxon>Craniata</taxon>
        <taxon>Vertebrata</taxon>
        <taxon>Euteleostomi</taxon>
        <taxon>Actinopterygii</taxon>
        <taxon>Neopterygii</taxon>
        <taxon>Teleostei</taxon>
        <taxon>Neoteleostei</taxon>
        <taxon>Acanthomorphata</taxon>
        <taxon>Zeiogadaria</taxon>
        <taxon>Gadariae</taxon>
        <taxon>Gadiformes</taxon>
        <taxon>Gadoidei</taxon>
        <taxon>Merlucciidae</taxon>
        <taxon>Merluccius</taxon>
    </lineage>
</organism>
<dbReference type="GO" id="GO:0005737">
    <property type="term" value="C:cytoplasm"/>
    <property type="evidence" value="ECO:0007669"/>
    <property type="project" value="TreeGrafter"/>
</dbReference>
<dbReference type="GO" id="GO:2000146">
    <property type="term" value="P:negative regulation of cell motility"/>
    <property type="evidence" value="ECO:0007669"/>
    <property type="project" value="TreeGrafter"/>
</dbReference>
<feature type="compositionally biased region" description="Polar residues" evidence="1">
    <location>
        <begin position="480"/>
        <end position="491"/>
    </location>
</feature>
<name>A0AA47MLJ4_MERPO</name>
<dbReference type="InterPro" id="IPR034608">
    <property type="entry name" value="CCDC125"/>
</dbReference>
<feature type="region of interest" description="Disordered" evidence="1">
    <location>
        <begin position="436"/>
        <end position="458"/>
    </location>
</feature>
<dbReference type="Proteomes" id="UP001174136">
    <property type="component" value="Unassembled WGS sequence"/>
</dbReference>
<feature type="region of interest" description="Disordered" evidence="1">
    <location>
        <begin position="480"/>
        <end position="580"/>
    </location>
</feature>
<comment type="caution">
    <text evidence="2">The sequence shown here is derived from an EMBL/GenBank/DDBJ whole genome shotgun (WGS) entry which is preliminary data.</text>
</comment>
<dbReference type="GO" id="GO:0035024">
    <property type="term" value="P:negative regulation of Rho protein signal transduction"/>
    <property type="evidence" value="ECO:0007669"/>
    <property type="project" value="TreeGrafter"/>
</dbReference>
<protein>
    <submittedName>
        <fullName evidence="2">Coiled-coil domain-containing protein 125</fullName>
    </submittedName>
</protein>
<sequence>MATTLASSKSNVDEYLQQVKHDTCLKMQVNGDTTGAGLLDDNMAEGDLGDGMGKRLTALNLQTRGPLQHSPPSRTESRGSDADFPWTSFTMPYTSLKPRSGSLVDLSKAELRERLQEATEMLEVLRCELEVTHRYLEGKYEALRILQGKTILDKATTHTKSLLQKSEDRAKALEKEVNGLQWEITFNQVQLKKFEQSWEQKFNRVNSENKVLSKSLDERLNEIRELKAENTGQQCVELLSMLSVKEQKAYQGTKPPCSYGGESTVLEMAVLGACRCPGVMESCPCAKTAAASRMQLLQLRQELDLVLRSREEALLVADAFRIAFEQQLRKRSEHFLLLAEARTLRSSPSKTRGKSYIPAGLCANRTPVGVAQKLRAILPSGLDAKASLEHTDTLHRLLDLLNDKEEALAHQRKVSHMLAHHAEELQKQLPVEATWPLDSPTKPLETFNSTPQSLENSQLKTSLWLTQSDLENKRHQLHNATISPQGTPDFQNQKEESSSDIKTKLLEPPDKKAQTAQPLDTKAQCEEPPDARTQPKELPETNTQFIEPPDIEEPQDANTQVPESLDTNQPQEILDTQRTH</sequence>